<dbReference type="AlphaFoldDB" id="A0A8H3IUN0"/>
<keyword evidence="2" id="KW-0732">Signal</keyword>
<dbReference type="Proteomes" id="UP000664521">
    <property type="component" value="Unassembled WGS sequence"/>
</dbReference>
<reference evidence="3" key="1">
    <citation type="submission" date="2021-03" db="EMBL/GenBank/DDBJ databases">
        <authorList>
            <person name="Tagirdzhanova G."/>
        </authorList>
    </citation>
    <scope>NUCLEOTIDE SEQUENCE</scope>
</reference>
<accession>A0A8H3IUN0</accession>
<feature type="signal peptide" evidence="2">
    <location>
        <begin position="1"/>
        <end position="20"/>
    </location>
</feature>
<evidence type="ECO:0000256" key="2">
    <source>
        <dbReference type="SAM" id="SignalP"/>
    </source>
</evidence>
<dbReference type="EMBL" id="CAJPDS010000074">
    <property type="protein sequence ID" value="CAF9934315.1"/>
    <property type="molecule type" value="Genomic_DNA"/>
</dbReference>
<sequence length="377" mass="38645">MYHACAIYICLLSLICTATSQVTYKTNSLCTTLYGTKSVIPKSTGYKLTIPVTYQRKTTITPVSTITPPPATTSTTTTTTQTLTDTTTPTATITETTDTTTTVTATATSTSTISTTTTTTTTPAAVTIPTAAGYTPLANSPDYVPKKRSIKGRTPAVVKCPPIHGGGQFTPQVYPTSTICGTLVQAITTTTKTFTASSTSTTTLPTSTITQTSTSTATTTTTIVGDPVLTTTTTTNTVTATTTTTAVETTTSTATQTVAAPTPTSYAQCQSNNVIGAANGNQGIYQPGYASYNGVAINQVPITDPVQCCATCAQAVGCVGYSQYPGGPCFYYTVAAAQCDGSKTFDDQFVSRASVAAGQGYIIGNGQCGRLANAGSG</sequence>
<gene>
    <name evidence="3" type="ORF">HETSPECPRED_009170</name>
</gene>
<name>A0A8H3IUN0_9LECA</name>
<keyword evidence="4" id="KW-1185">Reference proteome</keyword>
<evidence type="ECO:0008006" key="5">
    <source>
        <dbReference type="Google" id="ProtNLM"/>
    </source>
</evidence>
<evidence type="ECO:0000313" key="3">
    <source>
        <dbReference type="EMBL" id="CAF9934315.1"/>
    </source>
</evidence>
<organism evidence="3 4">
    <name type="scientific">Heterodermia speciosa</name>
    <dbReference type="NCBI Taxonomy" id="116794"/>
    <lineage>
        <taxon>Eukaryota</taxon>
        <taxon>Fungi</taxon>
        <taxon>Dikarya</taxon>
        <taxon>Ascomycota</taxon>
        <taxon>Pezizomycotina</taxon>
        <taxon>Lecanoromycetes</taxon>
        <taxon>OSLEUM clade</taxon>
        <taxon>Lecanoromycetidae</taxon>
        <taxon>Caliciales</taxon>
        <taxon>Physciaceae</taxon>
        <taxon>Heterodermia</taxon>
    </lineage>
</organism>
<feature type="chain" id="PRO_5034502835" description="Apple domain-containing protein" evidence="2">
    <location>
        <begin position="21"/>
        <end position="377"/>
    </location>
</feature>
<evidence type="ECO:0000256" key="1">
    <source>
        <dbReference type="SAM" id="MobiDB-lite"/>
    </source>
</evidence>
<feature type="region of interest" description="Disordered" evidence="1">
    <location>
        <begin position="62"/>
        <end position="83"/>
    </location>
</feature>
<proteinExistence type="predicted"/>
<evidence type="ECO:0000313" key="4">
    <source>
        <dbReference type="Proteomes" id="UP000664521"/>
    </source>
</evidence>
<dbReference type="OrthoDB" id="5428787at2759"/>
<protein>
    <recommendedName>
        <fullName evidence="5">Apple domain-containing protein</fullName>
    </recommendedName>
</protein>
<comment type="caution">
    <text evidence="3">The sequence shown here is derived from an EMBL/GenBank/DDBJ whole genome shotgun (WGS) entry which is preliminary data.</text>
</comment>